<evidence type="ECO:0000313" key="1">
    <source>
        <dbReference type="EMBL" id="MCI56652.1"/>
    </source>
</evidence>
<evidence type="ECO:0000313" key="2">
    <source>
        <dbReference type="Proteomes" id="UP000265520"/>
    </source>
</evidence>
<name>A0A392T793_9FABA</name>
<dbReference type="EMBL" id="LXQA010515720">
    <property type="protein sequence ID" value="MCI56652.1"/>
    <property type="molecule type" value="Genomic_DNA"/>
</dbReference>
<dbReference type="AlphaFoldDB" id="A0A392T793"/>
<proteinExistence type="predicted"/>
<reference evidence="1 2" key="1">
    <citation type="journal article" date="2018" name="Front. Plant Sci.">
        <title>Red Clover (Trifolium pratense) and Zigzag Clover (T. medium) - A Picture of Genomic Similarities and Differences.</title>
        <authorList>
            <person name="Dluhosova J."/>
            <person name="Istvanek J."/>
            <person name="Nedelnik J."/>
            <person name="Repkova J."/>
        </authorList>
    </citation>
    <scope>NUCLEOTIDE SEQUENCE [LARGE SCALE GENOMIC DNA]</scope>
    <source>
        <strain evidence="2">cv. 10/8</strain>
        <tissue evidence="1">Leaf</tissue>
    </source>
</reference>
<dbReference type="Proteomes" id="UP000265520">
    <property type="component" value="Unassembled WGS sequence"/>
</dbReference>
<protein>
    <submittedName>
        <fullName evidence="1">Copia protein</fullName>
    </submittedName>
</protein>
<keyword evidence="2" id="KW-1185">Reference proteome</keyword>
<organism evidence="1 2">
    <name type="scientific">Trifolium medium</name>
    <dbReference type="NCBI Taxonomy" id="97028"/>
    <lineage>
        <taxon>Eukaryota</taxon>
        <taxon>Viridiplantae</taxon>
        <taxon>Streptophyta</taxon>
        <taxon>Embryophyta</taxon>
        <taxon>Tracheophyta</taxon>
        <taxon>Spermatophyta</taxon>
        <taxon>Magnoliopsida</taxon>
        <taxon>eudicotyledons</taxon>
        <taxon>Gunneridae</taxon>
        <taxon>Pentapetalae</taxon>
        <taxon>rosids</taxon>
        <taxon>fabids</taxon>
        <taxon>Fabales</taxon>
        <taxon>Fabaceae</taxon>
        <taxon>Papilionoideae</taxon>
        <taxon>50 kb inversion clade</taxon>
        <taxon>NPAAA clade</taxon>
        <taxon>Hologalegina</taxon>
        <taxon>IRL clade</taxon>
        <taxon>Trifolieae</taxon>
        <taxon>Trifolium</taxon>
    </lineage>
</organism>
<comment type="caution">
    <text evidence="1">The sequence shown here is derived from an EMBL/GenBank/DDBJ whole genome shotgun (WGS) entry which is preliminary data.</text>
</comment>
<accession>A0A392T793</accession>
<sequence>MSSCKPSSTPVDTKVKLSGSSCNPYHDPTAYRSLAGALQYLMFTRPDISYAVQQ</sequence>
<feature type="non-terminal residue" evidence="1">
    <location>
        <position position="54"/>
    </location>
</feature>